<feature type="transmembrane region" description="Helical" evidence="4">
    <location>
        <begin position="78"/>
        <end position="100"/>
    </location>
</feature>
<feature type="domain" description="Histidine kinase/HSP90-like ATPase" evidence="5">
    <location>
        <begin position="293"/>
        <end position="392"/>
    </location>
</feature>
<keyword evidence="4" id="KW-0812">Transmembrane</keyword>
<keyword evidence="4" id="KW-1133">Transmembrane helix</keyword>
<evidence type="ECO:0000256" key="4">
    <source>
        <dbReference type="SAM" id="Phobius"/>
    </source>
</evidence>
<sequence>MQDSSASGTRPQPPHGFDVPLWRGIAAFRIASLGYVVVLVIQHHQLLARPWVAWALVVVMVAWTVVATYAYSRPEMRGWPLLLVDLAIAYGCLLGTGLAVSPSYLRMAPPLTTTWFAGAVLATSVLRGRRWGMTAALGYGAADVLLRWSLDLSMTAATPRGVVLLLLASYALGYMATLATESERRLAQAVELEARTRERERLARSIHDSVLQVLAMVRRRGDEVGGTAAELGRLAGQQEVALRELIGAPQPASPESPGAGTDRELDLRPLLRAHATERHSVATPPTEIPVPRNVATEVDAAVRAALDNVARHCPSDTRVWIFAELDEGVVTVAVRDDGPGIAPGRLAEAAGDGRLGVAQSIRGRIHELGGTVTVTSEPGEGTEVELSVPLPAGT</sequence>
<dbReference type="InterPro" id="IPR036890">
    <property type="entry name" value="HATPase_C_sf"/>
</dbReference>
<comment type="caution">
    <text evidence="6">The sequence shown here is derived from an EMBL/GenBank/DDBJ whole genome shotgun (WGS) entry which is preliminary data.</text>
</comment>
<evidence type="ECO:0000313" key="6">
    <source>
        <dbReference type="EMBL" id="MDS1268704.1"/>
    </source>
</evidence>
<keyword evidence="2" id="KW-0418">Kinase</keyword>
<dbReference type="EMBL" id="JAVLVT010000001">
    <property type="protein sequence ID" value="MDS1268704.1"/>
    <property type="molecule type" value="Genomic_DNA"/>
</dbReference>
<dbReference type="Gene3D" id="3.30.565.10">
    <property type="entry name" value="Histidine kinase-like ATPase, C-terminal domain"/>
    <property type="match status" value="1"/>
</dbReference>
<dbReference type="NCBIfam" id="NF047322">
    <property type="entry name" value="HK_morpho_MacS"/>
    <property type="match status" value="1"/>
</dbReference>
<dbReference type="Pfam" id="PF19354">
    <property type="entry name" value="DUF5931"/>
    <property type="match status" value="1"/>
</dbReference>
<dbReference type="InterPro" id="IPR050482">
    <property type="entry name" value="Sensor_HK_TwoCompSys"/>
</dbReference>
<dbReference type="Pfam" id="PF02518">
    <property type="entry name" value="HATPase_c"/>
    <property type="match status" value="1"/>
</dbReference>
<accession>A0ABU2H1H9</accession>
<keyword evidence="4" id="KW-0472">Membrane</keyword>
<feature type="transmembrane region" description="Helical" evidence="4">
    <location>
        <begin position="53"/>
        <end position="72"/>
    </location>
</feature>
<dbReference type="PANTHER" id="PTHR24421">
    <property type="entry name" value="NITRATE/NITRITE SENSOR PROTEIN NARX-RELATED"/>
    <property type="match status" value="1"/>
</dbReference>
<evidence type="ECO:0000313" key="7">
    <source>
        <dbReference type="Proteomes" id="UP001250214"/>
    </source>
</evidence>
<keyword evidence="1" id="KW-0808">Transferase</keyword>
<name>A0ABU2H1H9_9ACTN</name>
<proteinExistence type="predicted"/>
<dbReference type="InterPro" id="IPR003594">
    <property type="entry name" value="HATPase_dom"/>
</dbReference>
<evidence type="ECO:0000256" key="3">
    <source>
        <dbReference type="ARBA" id="ARBA00023012"/>
    </source>
</evidence>
<evidence type="ECO:0000256" key="2">
    <source>
        <dbReference type="ARBA" id="ARBA00022777"/>
    </source>
</evidence>
<dbReference type="PANTHER" id="PTHR24421:SF61">
    <property type="entry name" value="OXYGEN SENSOR HISTIDINE KINASE NREB"/>
    <property type="match status" value="1"/>
</dbReference>
<dbReference type="SUPFAM" id="SSF55874">
    <property type="entry name" value="ATPase domain of HSP90 chaperone/DNA topoisomerase II/histidine kinase"/>
    <property type="match status" value="1"/>
</dbReference>
<evidence type="ECO:0000259" key="5">
    <source>
        <dbReference type="SMART" id="SM00387"/>
    </source>
</evidence>
<feature type="transmembrane region" description="Helical" evidence="4">
    <location>
        <begin position="107"/>
        <end position="125"/>
    </location>
</feature>
<protein>
    <submittedName>
        <fullName evidence="6">DUF5931 domain-containing protein</fullName>
    </submittedName>
</protein>
<evidence type="ECO:0000256" key="1">
    <source>
        <dbReference type="ARBA" id="ARBA00022679"/>
    </source>
</evidence>
<dbReference type="SMART" id="SM00387">
    <property type="entry name" value="HATPase_c"/>
    <property type="match status" value="1"/>
</dbReference>
<gene>
    <name evidence="6" type="ORF">RIF23_00175</name>
</gene>
<dbReference type="InterPro" id="IPR045975">
    <property type="entry name" value="DUF5931"/>
</dbReference>
<feature type="transmembrane region" description="Helical" evidence="4">
    <location>
        <begin position="162"/>
        <end position="179"/>
    </location>
</feature>
<reference evidence="7" key="1">
    <citation type="submission" date="2023-07" db="EMBL/GenBank/DDBJ databases">
        <title>Novel species in the genus Lipingzhangella isolated from Sambhar Salt Lake.</title>
        <authorList>
            <person name="Jiya N."/>
            <person name="Kajale S."/>
            <person name="Sharma A."/>
        </authorList>
    </citation>
    <scope>NUCLEOTIDE SEQUENCE [LARGE SCALE GENOMIC DNA]</scope>
    <source>
        <strain evidence="7">LS1_29</strain>
    </source>
</reference>
<feature type="transmembrane region" description="Helical" evidence="4">
    <location>
        <begin position="20"/>
        <end position="41"/>
    </location>
</feature>
<organism evidence="6 7">
    <name type="scientific">Lipingzhangella rawalii</name>
    <dbReference type="NCBI Taxonomy" id="2055835"/>
    <lineage>
        <taxon>Bacteria</taxon>
        <taxon>Bacillati</taxon>
        <taxon>Actinomycetota</taxon>
        <taxon>Actinomycetes</taxon>
        <taxon>Streptosporangiales</taxon>
        <taxon>Nocardiopsidaceae</taxon>
        <taxon>Lipingzhangella</taxon>
    </lineage>
</organism>
<dbReference type="Proteomes" id="UP001250214">
    <property type="component" value="Unassembled WGS sequence"/>
</dbReference>
<keyword evidence="7" id="KW-1185">Reference proteome</keyword>
<keyword evidence="3" id="KW-0902">Two-component regulatory system</keyword>